<evidence type="ECO:0000313" key="3">
    <source>
        <dbReference type="Proteomes" id="UP000273307"/>
    </source>
</evidence>
<keyword evidence="3" id="KW-1185">Reference proteome</keyword>
<dbReference type="Proteomes" id="UP000273307">
    <property type="component" value="Unassembled WGS sequence"/>
</dbReference>
<feature type="transmembrane region" description="Helical" evidence="1">
    <location>
        <begin position="51"/>
        <end position="71"/>
    </location>
</feature>
<name>A0A498Q9M0_9MYCO</name>
<protein>
    <submittedName>
        <fullName evidence="2">Uncharacterized protein</fullName>
    </submittedName>
</protein>
<keyword evidence="1" id="KW-0812">Transmembrane</keyword>
<proteinExistence type="predicted"/>
<accession>A0A498Q9M0</accession>
<keyword evidence="1" id="KW-1133">Transmembrane helix</keyword>
<reference evidence="2 3" key="1">
    <citation type="submission" date="2018-09" db="EMBL/GenBank/DDBJ databases">
        <authorList>
            <person name="Tagini F."/>
        </authorList>
    </citation>
    <scope>NUCLEOTIDE SEQUENCE [LARGE SCALE GENOMIC DNA]</scope>
    <source>
        <strain evidence="2 3">MK136</strain>
    </source>
</reference>
<organism evidence="2 3">
    <name type="scientific">Mycobacterium attenuatum</name>
    <dbReference type="NCBI Taxonomy" id="2341086"/>
    <lineage>
        <taxon>Bacteria</taxon>
        <taxon>Bacillati</taxon>
        <taxon>Actinomycetota</taxon>
        <taxon>Actinomycetes</taxon>
        <taxon>Mycobacteriales</taxon>
        <taxon>Mycobacteriaceae</taxon>
        <taxon>Mycobacterium</taxon>
    </lineage>
</organism>
<gene>
    <name evidence="2" type="ORF">LAUMK136_04178</name>
</gene>
<keyword evidence="1" id="KW-0472">Membrane</keyword>
<dbReference type="EMBL" id="UPHP01000114">
    <property type="protein sequence ID" value="VBA41689.1"/>
    <property type="molecule type" value="Genomic_DNA"/>
</dbReference>
<feature type="transmembrane region" description="Helical" evidence="1">
    <location>
        <begin position="12"/>
        <end position="31"/>
    </location>
</feature>
<dbReference type="AlphaFoldDB" id="A0A498Q9M0"/>
<evidence type="ECO:0000313" key="2">
    <source>
        <dbReference type="EMBL" id="VBA41689.1"/>
    </source>
</evidence>
<sequence length="94" mass="10602">MINFSIWYWWPNRFRLPALPVLIGGLLLPLSDLHLFSTRLAPGPDRNVPVFDLYAANWILYIGGQVLFAFLPACEDDARSSESPWSATRPAELG</sequence>
<evidence type="ECO:0000256" key="1">
    <source>
        <dbReference type="SAM" id="Phobius"/>
    </source>
</evidence>